<feature type="transmembrane region" description="Helical" evidence="1">
    <location>
        <begin position="189"/>
        <end position="212"/>
    </location>
</feature>
<dbReference type="OrthoDB" id="9759607at2"/>
<dbReference type="AlphaFoldDB" id="A0A3Q8X2M9"/>
<keyword evidence="1" id="KW-0472">Membrane</keyword>
<dbReference type="FunFam" id="3.30.70.270:FF:000001">
    <property type="entry name" value="Diguanylate cyclase domain protein"/>
    <property type="match status" value="1"/>
</dbReference>
<sequence length="397" mass="44656">MPILFDMKTISTALGIGYLFTLLLIAAYWRDKQRMDTIKVLFLASKATQTAGWFLAVFRGDISDLLSISVANSLMLLGLSLEVIALLRIQYAPNPLLAKLYLFITAICIACFQYVYLFHNEEHYRIVCASMTMGILLLPTCLLPLQRGASILMRIIGSIYTLIMASFLYRGISAWHDTNWTSLYEPSSFQLISIMTIYLILVLSSTGFVLLLKEQASHELVRLASYDSLTNTFNRRAFTDYADKAILHAAKQGKPVSYLLFDIDQFKQINDTHGHHAGDQVLQDLVLQIKPYLRDADLFVRYGGDEFGILLPGHDEAESDSKAAAIIQKIRQSAPLGPVPLTYTISVGVITVVPNPKTRIEHLYTSCDRALYHAKRNGRNRMSRSQLHIEQKAELLG</sequence>
<dbReference type="PROSITE" id="PS50887">
    <property type="entry name" value="GGDEF"/>
    <property type="match status" value="1"/>
</dbReference>
<evidence type="ECO:0000313" key="4">
    <source>
        <dbReference type="Proteomes" id="UP000272528"/>
    </source>
</evidence>
<dbReference type="Proteomes" id="UP000272528">
    <property type="component" value="Chromosome"/>
</dbReference>
<keyword evidence="4" id="KW-1185">Reference proteome</keyword>
<keyword evidence="1" id="KW-0812">Transmembrane</keyword>
<keyword evidence="1" id="KW-1133">Transmembrane helix</keyword>
<dbReference type="GO" id="GO:0052621">
    <property type="term" value="F:diguanylate cyclase activity"/>
    <property type="evidence" value="ECO:0007669"/>
    <property type="project" value="TreeGrafter"/>
</dbReference>
<dbReference type="NCBIfam" id="TIGR00254">
    <property type="entry name" value="GGDEF"/>
    <property type="match status" value="1"/>
</dbReference>
<feature type="transmembrane region" description="Helical" evidence="1">
    <location>
        <begin position="41"/>
        <end position="59"/>
    </location>
</feature>
<dbReference type="Gene3D" id="3.30.70.270">
    <property type="match status" value="1"/>
</dbReference>
<gene>
    <name evidence="3" type="ORF">EJC50_04720</name>
</gene>
<dbReference type="InterPro" id="IPR029787">
    <property type="entry name" value="Nucleotide_cyclase"/>
</dbReference>
<dbReference type="SMART" id="SM00267">
    <property type="entry name" value="GGDEF"/>
    <property type="match status" value="1"/>
</dbReference>
<evidence type="ECO:0000256" key="1">
    <source>
        <dbReference type="SAM" id="Phobius"/>
    </source>
</evidence>
<feature type="transmembrane region" description="Helical" evidence="1">
    <location>
        <begin position="151"/>
        <end position="169"/>
    </location>
</feature>
<dbReference type="KEGG" id="palb:EJC50_04720"/>
<dbReference type="PANTHER" id="PTHR45138">
    <property type="entry name" value="REGULATORY COMPONENTS OF SENSORY TRANSDUCTION SYSTEM"/>
    <property type="match status" value="1"/>
</dbReference>
<feature type="transmembrane region" description="Helical" evidence="1">
    <location>
        <begin position="65"/>
        <end position="88"/>
    </location>
</feature>
<organism evidence="3 4">
    <name type="scientific">Paenibacillus albus</name>
    <dbReference type="NCBI Taxonomy" id="2495582"/>
    <lineage>
        <taxon>Bacteria</taxon>
        <taxon>Bacillati</taxon>
        <taxon>Bacillota</taxon>
        <taxon>Bacilli</taxon>
        <taxon>Bacillales</taxon>
        <taxon>Paenibacillaceae</taxon>
        <taxon>Paenibacillus</taxon>
    </lineage>
</organism>
<name>A0A3Q8X2M9_9BACL</name>
<dbReference type="RefSeq" id="WP_126013015.1">
    <property type="nucleotide sequence ID" value="NZ_CP034437.1"/>
</dbReference>
<dbReference type="EMBL" id="CP034437">
    <property type="protein sequence ID" value="AZN39047.1"/>
    <property type="molecule type" value="Genomic_DNA"/>
</dbReference>
<evidence type="ECO:0000313" key="3">
    <source>
        <dbReference type="EMBL" id="AZN39047.1"/>
    </source>
</evidence>
<dbReference type="InterPro" id="IPR043128">
    <property type="entry name" value="Rev_trsase/Diguanyl_cyclase"/>
</dbReference>
<proteinExistence type="predicted"/>
<protein>
    <submittedName>
        <fullName evidence="3">GGDEF domain-containing protein</fullName>
    </submittedName>
</protein>
<dbReference type="CDD" id="cd01949">
    <property type="entry name" value="GGDEF"/>
    <property type="match status" value="1"/>
</dbReference>
<dbReference type="PANTHER" id="PTHR45138:SF9">
    <property type="entry name" value="DIGUANYLATE CYCLASE DGCM-RELATED"/>
    <property type="match status" value="1"/>
</dbReference>
<feature type="transmembrane region" description="Helical" evidence="1">
    <location>
        <begin position="124"/>
        <end position="144"/>
    </location>
</feature>
<dbReference type="InterPro" id="IPR050469">
    <property type="entry name" value="Diguanylate_Cyclase"/>
</dbReference>
<dbReference type="Pfam" id="PF00990">
    <property type="entry name" value="GGDEF"/>
    <property type="match status" value="1"/>
</dbReference>
<dbReference type="SUPFAM" id="SSF55073">
    <property type="entry name" value="Nucleotide cyclase"/>
    <property type="match status" value="1"/>
</dbReference>
<accession>A0A3Q8X2M9</accession>
<dbReference type="GO" id="GO:1902201">
    <property type="term" value="P:negative regulation of bacterial-type flagellum-dependent cell motility"/>
    <property type="evidence" value="ECO:0007669"/>
    <property type="project" value="TreeGrafter"/>
</dbReference>
<evidence type="ECO:0000259" key="2">
    <source>
        <dbReference type="PROSITE" id="PS50887"/>
    </source>
</evidence>
<reference evidence="4" key="1">
    <citation type="submission" date="2018-12" db="EMBL/GenBank/DDBJ databases">
        <title>Genome sequence of Peanibacillus sp.</title>
        <authorList>
            <person name="Subramani G."/>
            <person name="Srinivasan S."/>
            <person name="Kim M.K."/>
        </authorList>
    </citation>
    <scope>NUCLEOTIDE SEQUENCE [LARGE SCALE GENOMIC DNA]</scope>
    <source>
        <strain evidence="4">18JY67-1</strain>
    </source>
</reference>
<feature type="domain" description="GGDEF" evidence="2">
    <location>
        <begin position="254"/>
        <end position="387"/>
    </location>
</feature>
<feature type="transmembrane region" description="Helical" evidence="1">
    <location>
        <begin position="12"/>
        <end position="29"/>
    </location>
</feature>
<dbReference type="GO" id="GO:0005886">
    <property type="term" value="C:plasma membrane"/>
    <property type="evidence" value="ECO:0007669"/>
    <property type="project" value="TreeGrafter"/>
</dbReference>
<feature type="transmembrane region" description="Helical" evidence="1">
    <location>
        <begin position="100"/>
        <end position="118"/>
    </location>
</feature>
<dbReference type="GO" id="GO:0043709">
    <property type="term" value="P:cell adhesion involved in single-species biofilm formation"/>
    <property type="evidence" value="ECO:0007669"/>
    <property type="project" value="TreeGrafter"/>
</dbReference>
<dbReference type="InterPro" id="IPR000160">
    <property type="entry name" value="GGDEF_dom"/>
</dbReference>